<sequence>MAAFSRRSRKPNAPPQASETTNRYRQNANGTAGVPRPTGSAVTAQGSASPGQTSAGKVRPAPPKIRPRDPAALTGLAIWIRQNQPSLEKIKSEQQRIHAEMLKLSRAIDRPNFLKVGRDDLVRLIHLMDEAFFESRVLPVAKAEGLDFKFSSRMTSAAGKLVTHYPTGRKDAPRTFELILSSTLLFQTFEDVDRPVTVTGRKCRDRLEAMQRVAEHEMTHLIEMLIWNTGNCSQPRFQGIAKSFFAHTDYQHDLITQRERAAAKFNIRVGDMVWFDNGGSKIVGRVNRITRRATVLVSDPKGERFSDGGRYTRWYVPLEKLRPMG</sequence>
<dbReference type="AlphaFoldDB" id="A0A7W5H9E8"/>
<evidence type="ECO:0000313" key="3">
    <source>
        <dbReference type="Proteomes" id="UP000536179"/>
    </source>
</evidence>
<name>A0A7W5H9E8_9BACT</name>
<evidence type="ECO:0000313" key="2">
    <source>
        <dbReference type="EMBL" id="MBB3210025.1"/>
    </source>
</evidence>
<dbReference type="RefSeq" id="WP_184309064.1">
    <property type="nucleotide sequence ID" value="NZ_JACHXU010000030.1"/>
</dbReference>
<protein>
    <recommendedName>
        <fullName evidence="4">SprT-like family protein</fullName>
    </recommendedName>
</protein>
<feature type="compositionally biased region" description="Polar residues" evidence="1">
    <location>
        <begin position="40"/>
        <end position="55"/>
    </location>
</feature>
<feature type="compositionally biased region" description="Basic residues" evidence="1">
    <location>
        <begin position="1"/>
        <end position="10"/>
    </location>
</feature>
<evidence type="ECO:0008006" key="4">
    <source>
        <dbReference type="Google" id="ProtNLM"/>
    </source>
</evidence>
<reference evidence="2 3" key="1">
    <citation type="submission" date="2020-08" db="EMBL/GenBank/DDBJ databases">
        <title>Genomic Encyclopedia of Type Strains, Phase III (KMG-III): the genomes of soil and plant-associated and newly described type strains.</title>
        <authorList>
            <person name="Whitman W."/>
        </authorList>
    </citation>
    <scope>NUCLEOTIDE SEQUENCE [LARGE SCALE GENOMIC DNA]</scope>
    <source>
        <strain evidence="2 3">CECT 8075</strain>
    </source>
</reference>
<proteinExistence type="predicted"/>
<comment type="caution">
    <text evidence="2">The sequence shown here is derived from an EMBL/GenBank/DDBJ whole genome shotgun (WGS) entry which is preliminary data.</text>
</comment>
<accession>A0A7W5H9E8</accession>
<keyword evidence="3" id="KW-1185">Reference proteome</keyword>
<feature type="compositionally biased region" description="Polar residues" evidence="1">
    <location>
        <begin position="15"/>
        <end position="30"/>
    </location>
</feature>
<feature type="region of interest" description="Disordered" evidence="1">
    <location>
        <begin position="1"/>
        <end position="69"/>
    </location>
</feature>
<evidence type="ECO:0000256" key="1">
    <source>
        <dbReference type="SAM" id="MobiDB-lite"/>
    </source>
</evidence>
<dbReference type="EMBL" id="JACHXU010000030">
    <property type="protein sequence ID" value="MBB3210025.1"/>
    <property type="molecule type" value="Genomic_DNA"/>
</dbReference>
<gene>
    <name evidence="2" type="ORF">FHS27_005871</name>
</gene>
<organism evidence="2 3">
    <name type="scientific">Aporhodopirellula rubra</name>
    <dbReference type="NCBI Taxonomy" id="980271"/>
    <lineage>
        <taxon>Bacteria</taxon>
        <taxon>Pseudomonadati</taxon>
        <taxon>Planctomycetota</taxon>
        <taxon>Planctomycetia</taxon>
        <taxon>Pirellulales</taxon>
        <taxon>Pirellulaceae</taxon>
        <taxon>Aporhodopirellula</taxon>
    </lineage>
</organism>
<dbReference type="Proteomes" id="UP000536179">
    <property type="component" value="Unassembled WGS sequence"/>
</dbReference>